<evidence type="ECO:0000313" key="2">
    <source>
        <dbReference type="RefSeq" id="XP_034235765.1"/>
    </source>
</evidence>
<dbReference type="InParanoid" id="A0A6P8YFT5"/>
<dbReference type="AlphaFoldDB" id="A0A6P8YFT5"/>
<name>A0A6P8YFT5_THRPL</name>
<proteinExistence type="predicted"/>
<evidence type="ECO:0000313" key="1">
    <source>
        <dbReference type="Proteomes" id="UP000515158"/>
    </source>
</evidence>
<dbReference type="KEGG" id="tpal:117642066"/>
<organism evidence="2">
    <name type="scientific">Thrips palmi</name>
    <name type="common">Melon thrips</name>
    <dbReference type="NCBI Taxonomy" id="161013"/>
    <lineage>
        <taxon>Eukaryota</taxon>
        <taxon>Metazoa</taxon>
        <taxon>Ecdysozoa</taxon>
        <taxon>Arthropoda</taxon>
        <taxon>Hexapoda</taxon>
        <taxon>Insecta</taxon>
        <taxon>Pterygota</taxon>
        <taxon>Neoptera</taxon>
        <taxon>Paraneoptera</taxon>
        <taxon>Thysanoptera</taxon>
        <taxon>Terebrantia</taxon>
        <taxon>Thripoidea</taxon>
        <taxon>Thripidae</taxon>
        <taxon>Thrips</taxon>
    </lineage>
</organism>
<keyword evidence="1" id="KW-1185">Reference proteome</keyword>
<dbReference type="Proteomes" id="UP000515158">
    <property type="component" value="Unplaced"/>
</dbReference>
<dbReference type="GeneID" id="117642066"/>
<protein>
    <submittedName>
        <fullName evidence="2">Uncharacterized protein LOC117642066</fullName>
    </submittedName>
</protein>
<accession>A0A6P8YFT5</accession>
<reference evidence="2" key="1">
    <citation type="submission" date="2025-08" db="UniProtKB">
        <authorList>
            <consortium name="RefSeq"/>
        </authorList>
    </citation>
    <scope>IDENTIFICATION</scope>
    <source>
        <tissue evidence="2">Total insect</tissue>
    </source>
</reference>
<dbReference type="RefSeq" id="XP_034235765.1">
    <property type="nucleotide sequence ID" value="XM_034379874.1"/>
</dbReference>
<gene>
    <name evidence="2" type="primary">LOC117642066</name>
</gene>
<sequence length="102" mass="11880">MSDRRCCVVSCRFSTQPKVEGVRLFGVLRNTTIKFKKITDKSNKWNESVCNPFKTFYLTRAGRQLELRSTTEYYLPPQIMTMVQSKSTGKLKKIKDKGKQSY</sequence>